<dbReference type="PANTHER" id="PTHR47938">
    <property type="entry name" value="RESPIRATORY COMPLEX I CHAPERONE (CIA84), PUTATIVE (AFU_ORTHOLOGUE AFUA_2G06020)-RELATED"/>
    <property type="match status" value="1"/>
</dbReference>
<evidence type="ECO:0008006" key="5">
    <source>
        <dbReference type="Google" id="ProtNLM"/>
    </source>
</evidence>
<dbReference type="Proteomes" id="UP000271241">
    <property type="component" value="Unassembled WGS sequence"/>
</dbReference>
<dbReference type="PROSITE" id="PS51375">
    <property type="entry name" value="PPR"/>
    <property type="match status" value="3"/>
</dbReference>
<feature type="repeat" description="PPR" evidence="1">
    <location>
        <begin position="489"/>
        <end position="523"/>
    </location>
</feature>
<dbReference type="GO" id="GO:0140053">
    <property type="term" value="P:mitochondrial gene expression"/>
    <property type="evidence" value="ECO:0007669"/>
    <property type="project" value="TreeGrafter"/>
</dbReference>
<dbReference type="GO" id="GO:0005739">
    <property type="term" value="C:mitochondrion"/>
    <property type="evidence" value="ECO:0007669"/>
    <property type="project" value="TreeGrafter"/>
</dbReference>
<feature type="region of interest" description="Disordered" evidence="2">
    <location>
        <begin position="144"/>
        <end position="164"/>
    </location>
</feature>
<feature type="repeat" description="PPR" evidence="1">
    <location>
        <begin position="893"/>
        <end position="928"/>
    </location>
</feature>
<keyword evidence="4" id="KW-1185">Reference proteome</keyword>
<proteinExistence type="predicted"/>
<evidence type="ECO:0000256" key="1">
    <source>
        <dbReference type="PROSITE-ProRule" id="PRU00708"/>
    </source>
</evidence>
<sequence>MPITTTLLASAARREAWSRIVRAPSRMAYCRFHCQAPLRVAPALAPTRLLRIPAASSIHVTKRALATGIAGTEALQETSREAPFGDLYRDLKRALRTQNPQRVWDTVLPLIETRQIQQVPILFIEETFWLLSGSRGRPLEHANVTTTDTAETSDGTAKPLGDASPAESTIEAFDQFLDAIYAAHINLPSWSMYATWLRRERARGHTERVYLLYRIASSQLNEMTSARALALEEVIIMAAAQRLERTSSPTPQHDVRFTKHPARYRATLEMMVTDAFSPAIRLTNQAWSPLLKWLAFRWPVRAWQLYEKARQDGYQASADQVNTMFIGATVMRPDHLSLMLTYYNEIRRLDGTPDRRPVSVMIHALLAQQHKDATKAEGRRNRKDMFGYKFTRRFGDRPHNVRVSKEAELENLWDTLPPLKKSPSQLLDTAMRVFYEQLEDGDRVQPGSGRLLHAPCVRMLLMRLDDSGRMEQAEEIYALCREHGKDGRQPLAYSSMIRAYIRRGNLDQAHRVLMELLEDTLRVHPDGTVTGPGGEPTAPLLQRGQCELFNELFHDDEHGTRRTNAGAGAPSSPSHTATSQLPVKRFTSRDELVVCTVWAHAQAACSLMDAYGRHGRFDDAEKVYQLLTKKYKIWHESLVAPMMRVLLKMNRPERACEVEKEALRAGVPPFETAFVVARVRAHVACGNMDEAERIVHDYTPTLHHGRDPVDARQRPSHVYNALASGYAAQGKLDVVRNIYDDMRLCGVALPAPGSWTAHHEAAAAQGSMDELFEVTNELERDGYRLGPYNYSTIISFLGERRELSLAKDQFRKAVDDQVLVNASLVTAMMRAYSLSGEGRAGYKFFVRMRAQHRFYIDHAMLSVLLDMAGHHLDVQTTAQLWKEACDMDGLQPNANNYASLAEAYGRQGALDRAVQVLTREMPHAGMRPATVLFPGLKHWCNGQGRQDLVHQLQRCENTLAKSNRAKAEVDQPQ</sequence>
<feature type="repeat" description="PPR" evidence="1">
    <location>
        <begin position="715"/>
        <end position="749"/>
    </location>
</feature>
<dbReference type="EMBL" id="KZ992500">
    <property type="protein sequence ID" value="RKP09610.1"/>
    <property type="molecule type" value="Genomic_DNA"/>
</dbReference>
<name>A0A4P9XW23_9FUNG</name>
<accession>A0A4P9XW23</accession>
<dbReference type="InterPro" id="IPR002885">
    <property type="entry name" value="PPR_rpt"/>
</dbReference>
<dbReference type="AlphaFoldDB" id="A0A4P9XW23"/>
<dbReference type="STRING" id="78915.A0A4P9XW23"/>
<dbReference type="GO" id="GO:0003729">
    <property type="term" value="F:mRNA binding"/>
    <property type="evidence" value="ECO:0007669"/>
    <property type="project" value="TreeGrafter"/>
</dbReference>
<feature type="compositionally biased region" description="Low complexity" evidence="2">
    <location>
        <begin position="145"/>
        <end position="157"/>
    </location>
</feature>
<dbReference type="Gene3D" id="1.25.40.10">
    <property type="entry name" value="Tetratricopeptide repeat domain"/>
    <property type="match status" value="4"/>
</dbReference>
<evidence type="ECO:0000313" key="4">
    <source>
        <dbReference type="Proteomes" id="UP000271241"/>
    </source>
</evidence>
<reference evidence="4" key="1">
    <citation type="journal article" date="2018" name="Nat. Microbiol.">
        <title>Leveraging single-cell genomics to expand the fungal tree of life.</title>
        <authorList>
            <person name="Ahrendt S.R."/>
            <person name="Quandt C.A."/>
            <person name="Ciobanu D."/>
            <person name="Clum A."/>
            <person name="Salamov A."/>
            <person name="Andreopoulos B."/>
            <person name="Cheng J.F."/>
            <person name="Woyke T."/>
            <person name="Pelin A."/>
            <person name="Henrissat B."/>
            <person name="Reynolds N.K."/>
            <person name="Benny G.L."/>
            <person name="Smith M.E."/>
            <person name="James T.Y."/>
            <person name="Grigoriev I.V."/>
        </authorList>
    </citation>
    <scope>NUCLEOTIDE SEQUENCE [LARGE SCALE GENOMIC DNA]</scope>
    <source>
        <strain evidence="4">RSA 1356</strain>
    </source>
</reference>
<dbReference type="InterPro" id="IPR011990">
    <property type="entry name" value="TPR-like_helical_dom_sf"/>
</dbReference>
<protein>
    <recommendedName>
        <fullName evidence="5">Pentacotripeptide-repeat region of PRORP domain-containing protein</fullName>
    </recommendedName>
</protein>
<evidence type="ECO:0000313" key="3">
    <source>
        <dbReference type="EMBL" id="RKP09610.1"/>
    </source>
</evidence>
<dbReference type="PANTHER" id="PTHR47938:SF35">
    <property type="entry name" value="PENTATRICOPEPTIDE REPEAT-CONTAINING PROTEIN 4, MITOCHONDRIAL-RELATED"/>
    <property type="match status" value="1"/>
</dbReference>
<feature type="region of interest" description="Disordered" evidence="2">
    <location>
        <begin position="559"/>
        <end position="582"/>
    </location>
</feature>
<dbReference type="Pfam" id="PF13812">
    <property type="entry name" value="PPR_3"/>
    <property type="match status" value="1"/>
</dbReference>
<dbReference type="NCBIfam" id="TIGR00756">
    <property type="entry name" value="PPR"/>
    <property type="match status" value="3"/>
</dbReference>
<evidence type="ECO:0000256" key="2">
    <source>
        <dbReference type="SAM" id="MobiDB-lite"/>
    </source>
</evidence>
<feature type="compositionally biased region" description="Polar residues" evidence="2">
    <location>
        <begin position="571"/>
        <end position="581"/>
    </location>
</feature>
<dbReference type="OrthoDB" id="185373at2759"/>
<organism evidence="3 4">
    <name type="scientific">Thamnocephalis sphaerospora</name>
    <dbReference type="NCBI Taxonomy" id="78915"/>
    <lineage>
        <taxon>Eukaryota</taxon>
        <taxon>Fungi</taxon>
        <taxon>Fungi incertae sedis</taxon>
        <taxon>Zoopagomycota</taxon>
        <taxon>Zoopagomycotina</taxon>
        <taxon>Zoopagomycetes</taxon>
        <taxon>Zoopagales</taxon>
        <taxon>Sigmoideomycetaceae</taxon>
        <taxon>Thamnocephalis</taxon>
    </lineage>
</organism>
<dbReference type="SUPFAM" id="SSF81901">
    <property type="entry name" value="HCP-like"/>
    <property type="match status" value="1"/>
</dbReference>
<gene>
    <name evidence="3" type="ORF">THASP1DRAFT_28586</name>
</gene>
<dbReference type="Pfam" id="PF01535">
    <property type="entry name" value="PPR"/>
    <property type="match status" value="3"/>
</dbReference>